<sequence>MKTTAIVKGAGALLLGLAWLSSPQSLAAHDDIHCKMHFQLSGWSAFYKRAEGSGTVTCDNGQSMQVRIRAEGGGLTFGKTQIDDGHGSFTGVYDIHEVLGHYGGAEAHAGAQASADSQVVTKGNVSLALSGKGRGWNLGIAFGAFIIER</sequence>
<dbReference type="Proteomes" id="UP001620409">
    <property type="component" value="Unassembled WGS sequence"/>
</dbReference>
<proteinExistence type="predicted"/>
<feature type="chain" id="PRO_5047149627" description="Secreted protein" evidence="1">
    <location>
        <begin position="28"/>
        <end position="149"/>
    </location>
</feature>
<name>A0ABW8IKE6_9GAMM</name>
<comment type="caution">
    <text evidence="2">The sequence shown here is derived from an EMBL/GenBank/DDBJ whole genome shotgun (WGS) entry which is preliminary data.</text>
</comment>
<dbReference type="RefSeq" id="WP_380013036.1">
    <property type="nucleotide sequence ID" value="NZ_JADIKI010000023.1"/>
</dbReference>
<feature type="signal peptide" evidence="1">
    <location>
        <begin position="1"/>
        <end position="27"/>
    </location>
</feature>
<keyword evidence="3" id="KW-1185">Reference proteome</keyword>
<organism evidence="2 3">
    <name type="scientific">Dyella humi</name>
    <dbReference type="NCBI Taxonomy" id="1770547"/>
    <lineage>
        <taxon>Bacteria</taxon>
        <taxon>Pseudomonadati</taxon>
        <taxon>Pseudomonadota</taxon>
        <taxon>Gammaproteobacteria</taxon>
        <taxon>Lysobacterales</taxon>
        <taxon>Rhodanobacteraceae</taxon>
        <taxon>Dyella</taxon>
    </lineage>
</organism>
<evidence type="ECO:0008006" key="4">
    <source>
        <dbReference type="Google" id="ProtNLM"/>
    </source>
</evidence>
<accession>A0ABW8IKE6</accession>
<keyword evidence="1" id="KW-0732">Signal</keyword>
<reference evidence="2 3" key="1">
    <citation type="submission" date="2020-10" db="EMBL/GenBank/DDBJ databases">
        <title>Phylogeny of dyella-like bacteria.</title>
        <authorList>
            <person name="Fu J."/>
        </authorList>
    </citation>
    <scope>NUCLEOTIDE SEQUENCE [LARGE SCALE GENOMIC DNA]</scope>
    <source>
        <strain evidence="2 3">DHG40</strain>
    </source>
</reference>
<gene>
    <name evidence="2" type="ORF">ISP18_13965</name>
</gene>
<evidence type="ECO:0000313" key="2">
    <source>
        <dbReference type="EMBL" id="MFK2855702.1"/>
    </source>
</evidence>
<evidence type="ECO:0000313" key="3">
    <source>
        <dbReference type="Proteomes" id="UP001620409"/>
    </source>
</evidence>
<protein>
    <recommendedName>
        <fullName evidence="4">Secreted protein</fullName>
    </recommendedName>
</protein>
<dbReference type="EMBL" id="JADIKI010000023">
    <property type="protein sequence ID" value="MFK2855702.1"/>
    <property type="molecule type" value="Genomic_DNA"/>
</dbReference>
<evidence type="ECO:0000256" key="1">
    <source>
        <dbReference type="SAM" id="SignalP"/>
    </source>
</evidence>